<dbReference type="InterPro" id="IPR045057">
    <property type="entry name" value="Gcn5-rel_NAT"/>
</dbReference>
<evidence type="ECO:0000313" key="2">
    <source>
        <dbReference type="Proteomes" id="UP000193427"/>
    </source>
</evidence>
<proteinExistence type="predicted"/>
<organism evidence="1 2">
    <name type="scientific">Piscinibacter gummiphilus</name>
    <dbReference type="NCBI Taxonomy" id="946333"/>
    <lineage>
        <taxon>Bacteria</taxon>
        <taxon>Pseudomonadati</taxon>
        <taxon>Pseudomonadota</taxon>
        <taxon>Betaproteobacteria</taxon>
        <taxon>Burkholderiales</taxon>
        <taxon>Sphaerotilaceae</taxon>
        <taxon>Piscinibacter</taxon>
    </lineage>
</organism>
<reference evidence="1 2" key="1">
    <citation type="submission" date="2016-04" db="EMBL/GenBank/DDBJ databases">
        <title>Complete genome sequence of natural rubber-degrading, novel Gram-negative bacterium, Rhizobacter gummiphilus strain NS21.</title>
        <authorList>
            <person name="Tabata M."/>
            <person name="Kasai D."/>
            <person name="Fukuda M."/>
        </authorList>
    </citation>
    <scope>NUCLEOTIDE SEQUENCE [LARGE SCALE GENOMIC DNA]</scope>
    <source>
        <strain evidence="1 2">NS21</strain>
    </source>
</reference>
<dbReference type="RefSeq" id="WP_085752139.1">
    <property type="nucleotide sequence ID" value="NZ_BSPR01000006.1"/>
</dbReference>
<dbReference type="PANTHER" id="PTHR31435">
    <property type="entry name" value="PROTEIN NATD1"/>
    <property type="match status" value="1"/>
</dbReference>
<evidence type="ECO:0000313" key="1">
    <source>
        <dbReference type="EMBL" id="ARN21844.1"/>
    </source>
</evidence>
<dbReference type="Gene3D" id="3.40.630.30">
    <property type="match status" value="1"/>
</dbReference>
<dbReference type="InterPro" id="IPR016181">
    <property type="entry name" value="Acyl_CoA_acyltransferase"/>
</dbReference>
<dbReference type="STRING" id="946333.A4W93_19150"/>
<dbReference type="PANTHER" id="PTHR31435:SF9">
    <property type="entry name" value="PROTEIN NATD1"/>
    <property type="match status" value="1"/>
</dbReference>
<protein>
    <submittedName>
        <fullName evidence="1">Acetyltransferase</fullName>
    </submittedName>
</protein>
<dbReference type="KEGG" id="rgu:A4W93_19150"/>
<gene>
    <name evidence="1" type="ORF">A4W93_19150</name>
</gene>
<dbReference type="CDD" id="cd04301">
    <property type="entry name" value="NAT_SF"/>
    <property type="match status" value="1"/>
</dbReference>
<keyword evidence="1" id="KW-0808">Transferase</keyword>
<dbReference type="Pfam" id="PF14542">
    <property type="entry name" value="Acetyltransf_CG"/>
    <property type="match status" value="1"/>
</dbReference>
<dbReference type="SUPFAM" id="SSF55729">
    <property type="entry name" value="Acyl-CoA N-acyltransferases (Nat)"/>
    <property type="match status" value="1"/>
</dbReference>
<dbReference type="GO" id="GO:0016740">
    <property type="term" value="F:transferase activity"/>
    <property type="evidence" value="ECO:0007669"/>
    <property type="project" value="UniProtKB-KW"/>
</dbReference>
<dbReference type="OrthoDB" id="9813275at2"/>
<dbReference type="EMBL" id="CP015118">
    <property type="protein sequence ID" value="ARN21844.1"/>
    <property type="molecule type" value="Genomic_DNA"/>
</dbReference>
<dbReference type="Proteomes" id="UP000193427">
    <property type="component" value="Chromosome"/>
</dbReference>
<keyword evidence="2" id="KW-1185">Reference proteome</keyword>
<dbReference type="PROSITE" id="PS51729">
    <property type="entry name" value="GNAT_YJDJ"/>
    <property type="match status" value="1"/>
</dbReference>
<name>A0A1W6LC56_9BURK</name>
<dbReference type="AlphaFoldDB" id="A0A1W6LC56"/>
<accession>A0A1W6LC56</accession>
<dbReference type="InterPro" id="IPR031165">
    <property type="entry name" value="GNAT_YJDJ"/>
</dbReference>
<sequence>MPDTAPDVIHNAHEQRFESTIDGHLNVADYVLSNGTLVMTHTAVHPSLRGRGVAAALVERALEFARAEGLKVDPVCSYVQGYLQRHPESRGLVA</sequence>